<keyword evidence="6 10" id="KW-0735">Signal-anchor</keyword>
<organism evidence="12 13">
    <name type="scientific">Lingula anatina</name>
    <name type="common">Brachiopod</name>
    <name type="synonym">Lingula unguis</name>
    <dbReference type="NCBI Taxonomy" id="7574"/>
    <lineage>
        <taxon>Eukaryota</taxon>
        <taxon>Metazoa</taxon>
        <taxon>Spiralia</taxon>
        <taxon>Lophotrochozoa</taxon>
        <taxon>Brachiopoda</taxon>
        <taxon>Linguliformea</taxon>
        <taxon>Lingulata</taxon>
        <taxon>Lingulida</taxon>
        <taxon>Linguloidea</taxon>
        <taxon>Lingulidae</taxon>
        <taxon>Lingula</taxon>
    </lineage>
</organism>
<name>A0A1S3HNZ8_LINAN</name>
<keyword evidence="5 10" id="KW-0812">Transmembrane</keyword>
<dbReference type="KEGG" id="lak:106156871"/>
<dbReference type="OrthoDB" id="2139606at2759"/>
<dbReference type="AlphaFoldDB" id="A0A1S3HNZ8"/>
<keyword evidence="3 10" id="KW-0328">Glycosyltransferase</keyword>
<dbReference type="EC" id="2.4.1.-" evidence="10"/>
<protein>
    <recommendedName>
        <fullName evidence="10">Hexosyltransferase</fullName>
        <ecNumber evidence="10">2.4.1.-</ecNumber>
    </recommendedName>
</protein>
<comment type="subcellular location">
    <subcellularLocation>
        <location evidence="1 10">Golgi apparatus membrane</location>
        <topology evidence="1 10">Single-pass type II membrane protein</topology>
    </subcellularLocation>
</comment>
<accession>A0A1S3HNZ8</accession>
<dbReference type="InterPro" id="IPR002659">
    <property type="entry name" value="Glyco_trans_31"/>
</dbReference>
<evidence type="ECO:0000256" key="7">
    <source>
        <dbReference type="ARBA" id="ARBA00022989"/>
    </source>
</evidence>
<keyword evidence="12" id="KW-1185">Reference proteome</keyword>
<keyword evidence="7 10" id="KW-1133">Transmembrane helix</keyword>
<evidence type="ECO:0000256" key="2">
    <source>
        <dbReference type="ARBA" id="ARBA00008661"/>
    </source>
</evidence>
<dbReference type="Gene3D" id="3.90.550.50">
    <property type="match status" value="1"/>
</dbReference>
<dbReference type="RefSeq" id="XP_013387755.1">
    <property type="nucleotide sequence ID" value="XM_013532301.1"/>
</dbReference>
<dbReference type="GO" id="GO:0016758">
    <property type="term" value="F:hexosyltransferase activity"/>
    <property type="evidence" value="ECO:0007669"/>
    <property type="project" value="InterPro"/>
</dbReference>
<evidence type="ECO:0000256" key="5">
    <source>
        <dbReference type="ARBA" id="ARBA00022692"/>
    </source>
</evidence>
<evidence type="ECO:0000256" key="8">
    <source>
        <dbReference type="ARBA" id="ARBA00023034"/>
    </source>
</evidence>
<feature type="transmembrane region" description="Helical" evidence="10">
    <location>
        <begin position="21"/>
        <end position="37"/>
    </location>
</feature>
<dbReference type="PANTHER" id="PTHR11214:SF314">
    <property type="entry name" value="HEXOSYLTRANSFERASE"/>
    <property type="match status" value="1"/>
</dbReference>
<dbReference type="InParanoid" id="A0A1S3HNZ8"/>
<evidence type="ECO:0000256" key="3">
    <source>
        <dbReference type="ARBA" id="ARBA00022676"/>
    </source>
</evidence>
<keyword evidence="8 10" id="KW-0333">Golgi apparatus</keyword>
<reference evidence="13" key="1">
    <citation type="submission" date="2025-08" db="UniProtKB">
        <authorList>
            <consortium name="RefSeq"/>
        </authorList>
    </citation>
    <scope>IDENTIFICATION</scope>
    <source>
        <tissue evidence="13">Gonads</tissue>
    </source>
</reference>
<evidence type="ECO:0000256" key="11">
    <source>
        <dbReference type="SAM" id="MobiDB-lite"/>
    </source>
</evidence>
<feature type="compositionally biased region" description="Polar residues" evidence="11">
    <location>
        <begin position="96"/>
        <end position="122"/>
    </location>
</feature>
<evidence type="ECO:0000256" key="10">
    <source>
        <dbReference type="RuleBase" id="RU363063"/>
    </source>
</evidence>
<evidence type="ECO:0000256" key="1">
    <source>
        <dbReference type="ARBA" id="ARBA00004323"/>
    </source>
</evidence>
<dbReference type="Proteomes" id="UP000085678">
    <property type="component" value="Unplaced"/>
</dbReference>
<keyword evidence="9 10" id="KW-0472">Membrane</keyword>
<feature type="region of interest" description="Disordered" evidence="11">
    <location>
        <begin position="69"/>
        <end position="127"/>
    </location>
</feature>
<evidence type="ECO:0000256" key="6">
    <source>
        <dbReference type="ARBA" id="ARBA00022968"/>
    </source>
</evidence>
<evidence type="ECO:0000256" key="4">
    <source>
        <dbReference type="ARBA" id="ARBA00022679"/>
    </source>
</evidence>
<dbReference type="GO" id="GO:0006493">
    <property type="term" value="P:protein O-linked glycosylation"/>
    <property type="evidence" value="ECO:0007669"/>
    <property type="project" value="TreeGrafter"/>
</dbReference>
<evidence type="ECO:0000313" key="13">
    <source>
        <dbReference type="RefSeq" id="XP_013387755.1"/>
    </source>
</evidence>
<keyword evidence="4" id="KW-0808">Transferase</keyword>
<evidence type="ECO:0000256" key="9">
    <source>
        <dbReference type="ARBA" id="ARBA00023136"/>
    </source>
</evidence>
<comment type="similarity">
    <text evidence="2 10">Belongs to the glycosyltransferase 31 family.</text>
</comment>
<gene>
    <name evidence="13" type="primary">LOC106156871</name>
</gene>
<proteinExistence type="inferred from homology"/>
<dbReference type="PANTHER" id="PTHR11214">
    <property type="entry name" value="BETA-1,3-N-ACETYLGLUCOSAMINYLTRANSFERASE"/>
    <property type="match status" value="1"/>
</dbReference>
<dbReference type="OMA" id="QINITYF"/>
<evidence type="ECO:0000313" key="12">
    <source>
        <dbReference type="Proteomes" id="UP000085678"/>
    </source>
</evidence>
<sequence length="453" mass="52714">MVYLRNRILRSVMLFRRNSRVLAALAVGIIVIMVHYREHFPQINITYFKENEWIEEDFADLYTREERQYEREGRVDASQSKGTEKKSSKVKWAPLSTDSSVRTEPPSNKYESTVGETPQADNVSKENSNELPPCNFCIRNFREKDPNYRLDEQKAAELQCRALTCLPPPEYYIPRPKPINGFEYYTMILSPKGVCSDKESRILIVVHTKVTGAGIRSLWRRVTKPFLKAHPQFRILFMVGYTADTAAWKATENEGKQNNDIIGYSFIDSYHNLPLKTAMMLRWCTENCQNLEYLIKIDDDMFFNPKKLLQVLRKFSNQLVIVGRLNFHHEVRRDPSDSIYVPYEQYPYHFWPNFQGGGLYVVSGKAVPKLWAVAPYIPVVNLEDAWVTTLAIATGVERQLTRDFTNRRPERWVDKLKNTICATAEKQVGYLMTGRAKMDIEKIWYECRNASAV</sequence>
<dbReference type="GO" id="GO:0000139">
    <property type="term" value="C:Golgi membrane"/>
    <property type="evidence" value="ECO:0007669"/>
    <property type="project" value="UniProtKB-SubCell"/>
</dbReference>
<dbReference type="Pfam" id="PF01762">
    <property type="entry name" value="Galactosyl_T"/>
    <property type="match status" value="1"/>
</dbReference>
<dbReference type="GeneID" id="106156871"/>